<dbReference type="EMBL" id="QCYK01000001">
    <property type="protein sequence ID" value="PUZ28203.1"/>
    <property type="molecule type" value="Genomic_DNA"/>
</dbReference>
<evidence type="ECO:0000256" key="1">
    <source>
        <dbReference type="SAM" id="Phobius"/>
    </source>
</evidence>
<keyword evidence="1" id="KW-1133">Transmembrane helix</keyword>
<keyword evidence="3" id="KW-1185">Reference proteome</keyword>
<keyword evidence="1" id="KW-0812">Transmembrane</keyword>
<evidence type="ECO:0000313" key="3">
    <source>
        <dbReference type="Proteomes" id="UP000244450"/>
    </source>
</evidence>
<sequence length="159" mass="17333">MANHANKTTNLVPVYGIIISVIAIALSIIFYVTNYYDTLWTGFMIGAVIFIGVLLSVVNYNNNHHERTNAAAMFGMGFRTTVFSVIIISIFSIILHLIATSGTHAMPTTANNGDQVAGQGNFWIYFLGQTVFMNMTMGVLAAALGAFVFKRNQTTPSAR</sequence>
<feature type="transmembrane region" description="Helical" evidence="1">
    <location>
        <begin position="39"/>
        <end position="60"/>
    </location>
</feature>
<dbReference type="OrthoDB" id="668002at2"/>
<evidence type="ECO:0008006" key="4">
    <source>
        <dbReference type="Google" id="ProtNLM"/>
    </source>
</evidence>
<protein>
    <recommendedName>
        <fullName evidence="4">DUF4199 domain-containing protein</fullName>
    </recommendedName>
</protein>
<gene>
    <name evidence="2" type="ORF">DCC81_01600</name>
</gene>
<feature type="transmembrane region" description="Helical" evidence="1">
    <location>
        <begin position="122"/>
        <end position="149"/>
    </location>
</feature>
<proteinExistence type="predicted"/>
<name>A0A2T7BKJ6_9BACT</name>
<dbReference type="Proteomes" id="UP000244450">
    <property type="component" value="Unassembled WGS sequence"/>
</dbReference>
<feature type="transmembrane region" description="Helical" evidence="1">
    <location>
        <begin position="81"/>
        <end position="102"/>
    </location>
</feature>
<feature type="transmembrane region" description="Helical" evidence="1">
    <location>
        <begin position="12"/>
        <end position="33"/>
    </location>
</feature>
<organism evidence="2 3">
    <name type="scientific">Chitinophaga parva</name>
    <dbReference type="NCBI Taxonomy" id="2169414"/>
    <lineage>
        <taxon>Bacteria</taxon>
        <taxon>Pseudomonadati</taxon>
        <taxon>Bacteroidota</taxon>
        <taxon>Chitinophagia</taxon>
        <taxon>Chitinophagales</taxon>
        <taxon>Chitinophagaceae</taxon>
        <taxon>Chitinophaga</taxon>
    </lineage>
</organism>
<evidence type="ECO:0000313" key="2">
    <source>
        <dbReference type="EMBL" id="PUZ28203.1"/>
    </source>
</evidence>
<dbReference type="AlphaFoldDB" id="A0A2T7BKJ6"/>
<reference evidence="2 3" key="1">
    <citation type="submission" date="2018-04" db="EMBL/GenBank/DDBJ databases">
        <title>Chitinophaga fuyangensis sp. nov., isolated from soil in a chemical factory.</title>
        <authorList>
            <person name="Chen K."/>
        </authorList>
    </citation>
    <scope>NUCLEOTIDE SEQUENCE [LARGE SCALE GENOMIC DNA]</scope>
    <source>
        <strain evidence="2 3">LY-1</strain>
    </source>
</reference>
<comment type="caution">
    <text evidence="2">The sequence shown here is derived from an EMBL/GenBank/DDBJ whole genome shotgun (WGS) entry which is preliminary data.</text>
</comment>
<accession>A0A2T7BKJ6</accession>
<dbReference type="RefSeq" id="WP_108684844.1">
    <property type="nucleotide sequence ID" value="NZ_QCYK01000001.1"/>
</dbReference>
<keyword evidence="1" id="KW-0472">Membrane</keyword>